<evidence type="ECO:0000256" key="1">
    <source>
        <dbReference type="SAM" id="MobiDB-lite"/>
    </source>
</evidence>
<comment type="caution">
    <text evidence="2">The sequence shown here is derived from an EMBL/GenBank/DDBJ whole genome shotgun (WGS) entry which is preliminary data.</text>
</comment>
<keyword evidence="3" id="KW-1185">Reference proteome</keyword>
<feature type="compositionally biased region" description="Acidic residues" evidence="1">
    <location>
        <begin position="36"/>
        <end position="46"/>
    </location>
</feature>
<gene>
    <name evidence="2" type="ORF">FJTKL_06407</name>
</gene>
<dbReference type="EMBL" id="JBAWTH010000022">
    <property type="protein sequence ID" value="KAL2286882.1"/>
    <property type="molecule type" value="Genomic_DNA"/>
</dbReference>
<accession>A0ABR4EWQ4</accession>
<dbReference type="Proteomes" id="UP001600888">
    <property type="component" value="Unassembled WGS sequence"/>
</dbReference>
<sequence length="323" mass="36463">MTTLAGSKRTRAAGTPFASPTKAAASAKRSRTQYDYCDEEDSESCPEDQWSPETDSGSDMSIDENDERDSLGDKSVAAPPRGPSPHQDSRDTEVVMPTVRFSSPGLISSVEAREIQKELIHRRSAASEYYFSSRPKTKPCIGCACIKSGKQCDASSCRCKGGKTCKNPLKNLDLVALFGQDPVAVHPCFTTWVSRQNKATLEWTNVHSLFDVLFEEDNYFFWLDNFHPYVNEPYLEWRAKWDRLCASERDGAAGLALKQELLRWGLTVRDLQSIYFSFCREDGWVQTEFEWHCRVCGECMEANHFTVGGNSCIHFPAPRIIMY</sequence>
<protein>
    <recommendedName>
        <fullName evidence="4">Tesmin/TSO1-like CXC domain-containing protein</fullName>
    </recommendedName>
</protein>
<evidence type="ECO:0000313" key="3">
    <source>
        <dbReference type="Proteomes" id="UP001600888"/>
    </source>
</evidence>
<reference evidence="2 3" key="1">
    <citation type="submission" date="2024-03" db="EMBL/GenBank/DDBJ databases">
        <title>A high-quality draft genome sequence of Diaporthe vaccinii, a causative agent of upright dieback and viscid rot disease in cranberry plants.</title>
        <authorList>
            <person name="Sarrasin M."/>
            <person name="Lang B.F."/>
            <person name="Burger G."/>
        </authorList>
    </citation>
    <scope>NUCLEOTIDE SEQUENCE [LARGE SCALE GENOMIC DNA]</scope>
    <source>
        <strain evidence="2 3">IS7</strain>
    </source>
</reference>
<proteinExistence type="predicted"/>
<name>A0ABR4EWQ4_9PEZI</name>
<feature type="region of interest" description="Disordered" evidence="1">
    <location>
        <begin position="1"/>
        <end position="92"/>
    </location>
</feature>
<organism evidence="2 3">
    <name type="scientific">Diaporthe vaccinii</name>
    <dbReference type="NCBI Taxonomy" id="105482"/>
    <lineage>
        <taxon>Eukaryota</taxon>
        <taxon>Fungi</taxon>
        <taxon>Dikarya</taxon>
        <taxon>Ascomycota</taxon>
        <taxon>Pezizomycotina</taxon>
        <taxon>Sordariomycetes</taxon>
        <taxon>Sordariomycetidae</taxon>
        <taxon>Diaporthales</taxon>
        <taxon>Diaporthaceae</taxon>
        <taxon>Diaporthe</taxon>
        <taxon>Diaporthe eres species complex</taxon>
    </lineage>
</organism>
<evidence type="ECO:0008006" key="4">
    <source>
        <dbReference type="Google" id="ProtNLM"/>
    </source>
</evidence>
<evidence type="ECO:0000313" key="2">
    <source>
        <dbReference type="EMBL" id="KAL2286882.1"/>
    </source>
</evidence>